<evidence type="ECO:0008006" key="3">
    <source>
        <dbReference type="Google" id="ProtNLM"/>
    </source>
</evidence>
<sequence>MALPASPEPVGFTDDSCHHAVLGTLLLERAPDADPAGVLGNTTATRAGPDPGPVGFGDTFPALGRALAARGLGWERHPVHRPGAWTEALRRMAAGERLITVVDPFHLSYHRQDYGLAHGLHAVLLSLPRGPGGPVLLDDPMTATRYTGPVDPDELERALFADDFGQTWTLLGPGLPEPVPGGSPLADELRGHAAALADTPVPDAEGGLTAGQLLDLLDRSLPETMTAVARLGRPEARAGADQARRHATNITRGLWNTAQTMRWFARYLHHVREQHPGSVPEAALTAAGTLPGQWSALRTLLLRAGLSSGDRAELLAQRLRGQLRSTGAATEALATALARTRP</sequence>
<comment type="caution">
    <text evidence="1">The sequence shown here is derived from an EMBL/GenBank/DDBJ whole genome shotgun (WGS) entry which is preliminary data.</text>
</comment>
<dbReference type="EMBL" id="JBHFAB010000005">
    <property type="protein sequence ID" value="MFC1416694.1"/>
    <property type="molecule type" value="Genomic_DNA"/>
</dbReference>
<protein>
    <recommendedName>
        <fullName evidence="3">Butirosin biosynthesis protein H N-terminal domain-containing protein</fullName>
    </recommendedName>
</protein>
<evidence type="ECO:0000313" key="1">
    <source>
        <dbReference type="EMBL" id="MFC1416694.1"/>
    </source>
</evidence>
<dbReference type="Proteomes" id="UP001592531">
    <property type="component" value="Unassembled WGS sequence"/>
</dbReference>
<organism evidence="1 2">
    <name type="scientific">Streptacidiphilus cavernicola</name>
    <dbReference type="NCBI Taxonomy" id="3342716"/>
    <lineage>
        <taxon>Bacteria</taxon>
        <taxon>Bacillati</taxon>
        <taxon>Actinomycetota</taxon>
        <taxon>Actinomycetes</taxon>
        <taxon>Kitasatosporales</taxon>
        <taxon>Streptomycetaceae</taxon>
        <taxon>Streptacidiphilus</taxon>
    </lineage>
</organism>
<accession>A0ABV6VSH2</accession>
<name>A0ABV6VSH2_9ACTN</name>
<dbReference type="RefSeq" id="WP_380534156.1">
    <property type="nucleotide sequence ID" value="NZ_JBHFAB010000005.1"/>
</dbReference>
<reference evidence="1 2" key="1">
    <citation type="submission" date="2024-09" db="EMBL/GenBank/DDBJ databases">
        <authorList>
            <person name="Lee S.D."/>
        </authorList>
    </citation>
    <scope>NUCLEOTIDE SEQUENCE [LARGE SCALE GENOMIC DNA]</scope>
    <source>
        <strain evidence="1 2">N8-3</strain>
    </source>
</reference>
<evidence type="ECO:0000313" key="2">
    <source>
        <dbReference type="Proteomes" id="UP001592531"/>
    </source>
</evidence>
<gene>
    <name evidence="1" type="ORF">ACEZDE_08570</name>
</gene>
<keyword evidence="2" id="KW-1185">Reference proteome</keyword>
<proteinExistence type="predicted"/>